<dbReference type="Pfam" id="PF00535">
    <property type="entry name" value="Glycos_transf_2"/>
    <property type="match status" value="1"/>
</dbReference>
<dbReference type="GO" id="GO:0016740">
    <property type="term" value="F:transferase activity"/>
    <property type="evidence" value="ECO:0007669"/>
    <property type="project" value="UniProtKB-KW"/>
</dbReference>
<dbReference type="InterPro" id="IPR029044">
    <property type="entry name" value="Nucleotide-diphossugar_trans"/>
</dbReference>
<organism evidence="3 4">
    <name type="scientific">Roseateles chitinivorans</name>
    <dbReference type="NCBI Taxonomy" id="2917965"/>
    <lineage>
        <taxon>Bacteria</taxon>
        <taxon>Pseudomonadati</taxon>
        <taxon>Pseudomonadota</taxon>
        <taxon>Betaproteobacteria</taxon>
        <taxon>Burkholderiales</taxon>
        <taxon>Sphaerotilaceae</taxon>
        <taxon>Roseateles</taxon>
    </lineage>
</organism>
<dbReference type="AlphaFoldDB" id="A0A2G9C9R9"/>
<evidence type="ECO:0000313" key="4">
    <source>
        <dbReference type="Proteomes" id="UP000231501"/>
    </source>
</evidence>
<evidence type="ECO:0000259" key="2">
    <source>
        <dbReference type="Pfam" id="PF00535"/>
    </source>
</evidence>
<protein>
    <submittedName>
        <fullName evidence="3">Family 2 glycosyl transferase</fullName>
    </submittedName>
</protein>
<dbReference type="EMBL" id="PEOG01000024">
    <property type="protein sequence ID" value="PIM53178.1"/>
    <property type="molecule type" value="Genomic_DNA"/>
</dbReference>
<evidence type="ECO:0000256" key="1">
    <source>
        <dbReference type="ARBA" id="ARBA00038494"/>
    </source>
</evidence>
<evidence type="ECO:0000313" key="3">
    <source>
        <dbReference type="EMBL" id="PIM53178.1"/>
    </source>
</evidence>
<dbReference type="PANTHER" id="PTHR43630">
    <property type="entry name" value="POLY-BETA-1,6-N-ACETYL-D-GLUCOSAMINE SYNTHASE"/>
    <property type="match status" value="1"/>
</dbReference>
<sequence>MRWPSITSAACATRRRVPARARRPAASRCTERRGMASRWRTCLVVIARDEAATIGRLLDSVRPFVDDALVLDTGSTDDTVRLAQAAGARVAHFPWIDDFSAARNAALDAAGADWHLVLDADEWLIGEGSGAALEALRATPPEFVGTIVLQDHFDGGTARSRLSRVLPGTVRYTGRIHEQPAHALPVRPLELQVAHDGYLPERLQVKQGRNEELLRAAIDEAPSNPYLWYQLGKDLSVYARFADAETAFATASDRLADMPLMPAWWPDLVARRLFGLKSLKRHADGMVFAETQLQLCAESPDFFFALGDLLLDWAADQPEQAEVLVPMIDDAWTRCLEIGERPDQPGAVAGRGSHLAAYNLELLRAAFPPSPR</sequence>
<dbReference type="Gene3D" id="3.90.550.10">
    <property type="entry name" value="Spore Coat Polysaccharide Biosynthesis Protein SpsA, Chain A"/>
    <property type="match status" value="1"/>
</dbReference>
<dbReference type="PANTHER" id="PTHR43630:SF2">
    <property type="entry name" value="GLYCOSYLTRANSFERASE"/>
    <property type="match status" value="1"/>
</dbReference>
<dbReference type="InterPro" id="IPR001173">
    <property type="entry name" value="Glyco_trans_2-like"/>
</dbReference>
<dbReference type="Proteomes" id="UP000231501">
    <property type="component" value="Unassembled WGS sequence"/>
</dbReference>
<keyword evidence="3" id="KW-0808">Transferase</keyword>
<proteinExistence type="inferred from homology"/>
<reference evidence="3 4" key="1">
    <citation type="submission" date="2017-11" db="EMBL/GenBank/DDBJ databases">
        <title>Draft genome sequence of Mitsuaria sp. HWN-4.</title>
        <authorList>
            <person name="Gundlapally S.R."/>
        </authorList>
    </citation>
    <scope>NUCLEOTIDE SEQUENCE [LARGE SCALE GENOMIC DNA]</scope>
    <source>
        <strain evidence="3 4">HWN-4</strain>
    </source>
</reference>
<gene>
    <name evidence="3" type="ORF">CS062_10610</name>
</gene>
<feature type="domain" description="Glycosyltransferase 2-like" evidence="2">
    <location>
        <begin position="43"/>
        <end position="148"/>
    </location>
</feature>
<keyword evidence="4" id="KW-1185">Reference proteome</keyword>
<dbReference type="SUPFAM" id="SSF53448">
    <property type="entry name" value="Nucleotide-diphospho-sugar transferases"/>
    <property type="match status" value="1"/>
</dbReference>
<name>A0A2G9C9R9_9BURK</name>
<comment type="similarity">
    <text evidence="1">Belongs to the glycosyltransferase 2 family. WaaE/KdtX subfamily.</text>
</comment>
<comment type="caution">
    <text evidence="3">The sequence shown here is derived from an EMBL/GenBank/DDBJ whole genome shotgun (WGS) entry which is preliminary data.</text>
</comment>
<accession>A0A2G9C9R9</accession>